<keyword evidence="2" id="KW-0808">Transferase</keyword>
<dbReference type="GO" id="GO:0016301">
    <property type="term" value="F:kinase activity"/>
    <property type="evidence" value="ECO:0007669"/>
    <property type="project" value="UniProtKB-KW"/>
</dbReference>
<dbReference type="InterPro" id="IPR036409">
    <property type="entry name" value="Aldolase_II/adducin_N_sf"/>
</dbReference>
<dbReference type="PANTHER" id="PTHR40730:SF5">
    <property type="entry name" value="HTH CRO_C1-TYPE DOMAIN-CONTAINING PROTEIN"/>
    <property type="match status" value="1"/>
</dbReference>
<dbReference type="OrthoDB" id="26806at2157"/>
<dbReference type="STRING" id="2162.BRM9_1515"/>
<dbReference type="Proteomes" id="UP000029661">
    <property type="component" value="Chromosome"/>
</dbReference>
<evidence type="ECO:0000313" key="2">
    <source>
        <dbReference type="EMBL" id="AIS32329.1"/>
    </source>
</evidence>
<name>A0A089ZVF2_METFO</name>
<dbReference type="GeneID" id="24792681"/>
<dbReference type="SUPFAM" id="SSF53639">
    <property type="entry name" value="AraD/HMP-PK domain-like"/>
    <property type="match status" value="1"/>
</dbReference>
<accession>A0A089ZVF2</accession>
<reference evidence="2 3" key="1">
    <citation type="submission" date="2013-12" db="EMBL/GenBank/DDBJ databases">
        <title>The complete genome sequence of Methanobacterium sp. BRM9.</title>
        <authorList>
            <consortium name="Pastoral Greenhouse Gas Research Consortium"/>
            <person name="Kelly W.J."/>
            <person name="Leahy S.C."/>
            <person name="Perry R."/>
            <person name="Li D."/>
            <person name="Altermann E."/>
            <person name="Lambie S.C."/>
            <person name="Attwood G.T."/>
        </authorList>
    </citation>
    <scope>NUCLEOTIDE SEQUENCE [LARGE SCALE GENOMIC DNA]</scope>
    <source>
        <strain evidence="2 3">BRM9</strain>
    </source>
</reference>
<gene>
    <name evidence="2" type="primary">thiD2</name>
    <name evidence="2" type="ORF">BRM9_1515</name>
</gene>
<dbReference type="PANTHER" id="PTHR40730">
    <property type="entry name" value="TRANSCRIPTIONAL REGULATOR PROTEIN-LIKE PROTEIN"/>
    <property type="match status" value="1"/>
</dbReference>
<dbReference type="Gene3D" id="3.40.225.10">
    <property type="entry name" value="Class II aldolase/adducin N-terminal domain"/>
    <property type="match status" value="1"/>
</dbReference>
<organism evidence="2 3">
    <name type="scientific">Methanobacterium formicicum</name>
    <dbReference type="NCBI Taxonomy" id="2162"/>
    <lineage>
        <taxon>Archaea</taxon>
        <taxon>Methanobacteriati</taxon>
        <taxon>Methanobacteriota</taxon>
        <taxon>Methanomada group</taxon>
        <taxon>Methanobacteria</taxon>
        <taxon>Methanobacteriales</taxon>
        <taxon>Methanobacteriaceae</taxon>
        <taxon>Methanobacterium</taxon>
    </lineage>
</organism>
<evidence type="ECO:0000313" key="3">
    <source>
        <dbReference type="Proteomes" id="UP000029661"/>
    </source>
</evidence>
<dbReference type="InterPro" id="IPR019293">
    <property type="entry name" value="ThiN"/>
</dbReference>
<dbReference type="Pfam" id="PF10120">
    <property type="entry name" value="ThiN"/>
    <property type="match status" value="1"/>
</dbReference>
<dbReference type="KEGG" id="mfc:BRM9_1515"/>
<protein>
    <submittedName>
        <fullName evidence="2">Phosphomethylpyrimidine kinase ThiD2</fullName>
    </submittedName>
</protein>
<feature type="domain" description="Thiamine-phosphate synthase ThiN" evidence="1">
    <location>
        <begin position="6"/>
        <end position="173"/>
    </location>
</feature>
<dbReference type="AlphaFoldDB" id="A0A089ZVF2"/>
<keyword evidence="2" id="KW-0418">Kinase</keyword>
<proteinExistence type="predicted"/>
<sequence length="190" mass="21083">MIIEKLERAVHILENSPEFAQLIPEVRSNLVMAKRDAQTIDDVAGIPGRITSAHGLPRAVAVPDFGASSHMARLVLGVMHYDPERRSALNIKYHPDLVEICRKLGLRVSSYDRSNEPEEVAKKEGSTISWGVKIAVENLNGAVPDIIYHHGAWGKEPMMVMVGMEVEELAEMAVCLAKLFISQKSKNYKP</sequence>
<evidence type="ECO:0000259" key="1">
    <source>
        <dbReference type="Pfam" id="PF10120"/>
    </source>
</evidence>
<dbReference type="RefSeq" id="WP_048085327.1">
    <property type="nucleotide sequence ID" value="NZ_CP006933.1"/>
</dbReference>
<dbReference type="EMBL" id="CP006933">
    <property type="protein sequence ID" value="AIS32329.1"/>
    <property type="molecule type" value="Genomic_DNA"/>
</dbReference>